<evidence type="ECO:0000256" key="5">
    <source>
        <dbReference type="ARBA" id="ARBA00022643"/>
    </source>
</evidence>
<comment type="function">
    <text evidence="2 12">Catalyzes the synthesis of 5,6-dihydrouridine (D), a modified base found in the D-loop of most tRNAs, via the reduction of the C5-C6 double bond in target uridines.</text>
</comment>
<dbReference type="InterPro" id="IPR035587">
    <property type="entry name" value="DUS-like_FMN-bd"/>
</dbReference>
<dbReference type="GO" id="GO:0000049">
    <property type="term" value="F:tRNA binding"/>
    <property type="evidence" value="ECO:0007669"/>
    <property type="project" value="UniProtKB-KW"/>
</dbReference>
<sequence length="321" mass="35802">MKIGQALLESNIFLAPMAGVTDLPFRLICKDLGCGMVYTEMVSSRGLYYGDLKTEDLLHIEDKEKPVAIQIFGSEPDIMAKAAYSLNDRENLILDINMGCPTPKIVKNGDGSALMKNPNLAGEIVKRVVEESIKPVTVKIRKGWDDNSVNAVEMAKILEANGATAIAVHGRTREQYYSGKADWDIIKKVKEAVKIPVIGNGDVFSVEDAIRLFDYSGCDGIMIGRGAQGNPWIFERINHYLNTGKVLPEATLQQHIDVALKHMRLVVEIKGEYVGIREMRKHIAWYMKGFKNSAQLRNAVNHIDSCQLMEATLLDYLHKLP</sequence>
<evidence type="ECO:0000256" key="12">
    <source>
        <dbReference type="PIRNR" id="PIRNR006621"/>
    </source>
</evidence>
<dbReference type="EMBL" id="FMUS01000027">
    <property type="protein sequence ID" value="SCY99540.1"/>
    <property type="molecule type" value="Genomic_DNA"/>
</dbReference>
<dbReference type="NCBIfam" id="TIGR00737">
    <property type="entry name" value="nifR3_yhdG"/>
    <property type="match status" value="1"/>
</dbReference>
<dbReference type="GO" id="GO:0017150">
    <property type="term" value="F:tRNA dihydrouridine synthase activity"/>
    <property type="evidence" value="ECO:0007669"/>
    <property type="project" value="InterPro"/>
</dbReference>
<dbReference type="Proteomes" id="UP000198636">
    <property type="component" value="Unassembled WGS sequence"/>
</dbReference>
<evidence type="ECO:0000256" key="3">
    <source>
        <dbReference type="ARBA" id="ARBA00022555"/>
    </source>
</evidence>
<feature type="binding site" evidence="14">
    <location>
        <position position="139"/>
    </location>
    <ligand>
        <name>FMN</name>
        <dbReference type="ChEBI" id="CHEBI:58210"/>
    </ligand>
</feature>
<comment type="similarity">
    <text evidence="12">Belongs to the dus family.</text>
</comment>
<evidence type="ECO:0000256" key="7">
    <source>
        <dbReference type="ARBA" id="ARBA00022857"/>
    </source>
</evidence>
<comment type="cofactor">
    <cofactor evidence="1 12 14">
        <name>FMN</name>
        <dbReference type="ChEBI" id="CHEBI:58210"/>
    </cofactor>
</comment>
<dbReference type="PANTHER" id="PTHR45846">
    <property type="entry name" value="TRNA-DIHYDROURIDINE(47) SYNTHASE [NAD(P)(+)]-LIKE"/>
    <property type="match status" value="1"/>
</dbReference>
<keyword evidence="17" id="KW-1185">Reference proteome</keyword>
<reference evidence="16 17" key="1">
    <citation type="submission" date="2016-10" db="EMBL/GenBank/DDBJ databases">
        <authorList>
            <person name="de Groot N.N."/>
        </authorList>
    </citation>
    <scope>NUCLEOTIDE SEQUENCE [LARGE SCALE GENOMIC DNA]</scope>
    <source>
        <strain evidence="16 17">DSM 18978</strain>
    </source>
</reference>
<keyword evidence="5 12" id="KW-0288">FMN</keyword>
<dbReference type="AlphaFoldDB" id="A0A1G5KHJ0"/>
<feature type="binding site" evidence="14">
    <location>
        <position position="169"/>
    </location>
    <ligand>
        <name>FMN</name>
        <dbReference type="ChEBI" id="CHEBI:58210"/>
    </ligand>
</feature>
<dbReference type="GO" id="GO:0050660">
    <property type="term" value="F:flavin adenine dinucleotide binding"/>
    <property type="evidence" value="ECO:0007669"/>
    <property type="project" value="InterPro"/>
</dbReference>
<dbReference type="PIRSF" id="PIRSF006621">
    <property type="entry name" value="Dus"/>
    <property type="match status" value="1"/>
</dbReference>
<dbReference type="InterPro" id="IPR004652">
    <property type="entry name" value="DusB-like"/>
</dbReference>
<dbReference type="InterPro" id="IPR001269">
    <property type="entry name" value="DUS_fam"/>
</dbReference>
<protein>
    <recommendedName>
        <fullName evidence="12">tRNA-dihydrouridine synthase</fullName>
        <ecNumber evidence="12">1.3.1.-</ecNumber>
    </recommendedName>
</protein>
<keyword evidence="7" id="KW-0521">NADP</keyword>
<keyword evidence="4 12" id="KW-0285">Flavoprotein</keyword>
<keyword evidence="9 12" id="KW-0560">Oxidoreductase</keyword>
<dbReference type="RefSeq" id="WP_091546004.1">
    <property type="nucleotide sequence ID" value="NZ_FMUS01000027.1"/>
</dbReference>
<evidence type="ECO:0000256" key="1">
    <source>
        <dbReference type="ARBA" id="ARBA00001917"/>
    </source>
</evidence>
<organism evidence="16 17">
    <name type="scientific">Alkaliphilus peptidifermentans DSM 18978</name>
    <dbReference type="NCBI Taxonomy" id="1120976"/>
    <lineage>
        <taxon>Bacteria</taxon>
        <taxon>Bacillati</taxon>
        <taxon>Bacillota</taxon>
        <taxon>Clostridia</taxon>
        <taxon>Peptostreptococcales</taxon>
        <taxon>Natronincolaceae</taxon>
        <taxon>Alkaliphilus</taxon>
    </lineage>
</organism>
<dbReference type="CDD" id="cd02801">
    <property type="entry name" value="DUS_like_FMN"/>
    <property type="match status" value="1"/>
</dbReference>
<feature type="active site" description="Proton donor" evidence="13">
    <location>
        <position position="100"/>
    </location>
</feature>
<name>A0A1G5KHJ0_9FIRM</name>
<dbReference type="EC" id="1.3.1.-" evidence="12"/>
<evidence type="ECO:0000313" key="16">
    <source>
        <dbReference type="EMBL" id="SCY99540.1"/>
    </source>
</evidence>
<dbReference type="InterPro" id="IPR013785">
    <property type="entry name" value="Aldolase_TIM"/>
</dbReference>
<dbReference type="OrthoDB" id="9764501at2"/>
<accession>A0A1G5KHJ0</accession>
<evidence type="ECO:0000256" key="2">
    <source>
        <dbReference type="ARBA" id="ARBA00002790"/>
    </source>
</evidence>
<evidence type="ECO:0000256" key="14">
    <source>
        <dbReference type="PIRSR" id="PIRSR006621-2"/>
    </source>
</evidence>
<evidence type="ECO:0000256" key="10">
    <source>
        <dbReference type="ARBA" id="ARBA00048205"/>
    </source>
</evidence>
<feature type="binding site" evidence="14">
    <location>
        <begin position="16"/>
        <end position="18"/>
    </location>
    <ligand>
        <name>FMN</name>
        <dbReference type="ChEBI" id="CHEBI:58210"/>
    </ligand>
</feature>
<gene>
    <name evidence="16" type="ORF">SAMN03080606_03458</name>
</gene>
<keyword evidence="14" id="KW-0547">Nucleotide-binding</keyword>
<feature type="binding site" evidence="14">
    <location>
        <begin position="224"/>
        <end position="225"/>
    </location>
    <ligand>
        <name>FMN</name>
        <dbReference type="ChEBI" id="CHEBI:58210"/>
    </ligand>
</feature>
<evidence type="ECO:0000256" key="4">
    <source>
        <dbReference type="ARBA" id="ARBA00022630"/>
    </source>
</evidence>
<dbReference type="PROSITE" id="PS01136">
    <property type="entry name" value="UPF0034"/>
    <property type="match status" value="1"/>
</dbReference>
<evidence type="ECO:0000259" key="15">
    <source>
        <dbReference type="Pfam" id="PF01207"/>
    </source>
</evidence>
<evidence type="ECO:0000256" key="13">
    <source>
        <dbReference type="PIRSR" id="PIRSR006621-1"/>
    </source>
</evidence>
<dbReference type="InterPro" id="IPR024036">
    <property type="entry name" value="tRNA-dHydroUridine_Synthase_C"/>
</dbReference>
<dbReference type="STRING" id="1120976.SAMN03080606_03458"/>
<dbReference type="Gene3D" id="3.20.20.70">
    <property type="entry name" value="Aldolase class I"/>
    <property type="match status" value="1"/>
</dbReference>
<evidence type="ECO:0000256" key="11">
    <source>
        <dbReference type="ARBA" id="ARBA00048802"/>
    </source>
</evidence>
<dbReference type="PANTHER" id="PTHR45846:SF1">
    <property type="entry name" value="TRNA-DIHYDROURIDINE(47) SYNTHASE [NAD(P)(+)]-LIKE"/>
    <property type="match status" value="1"/>
</dbReference>
<dbReference type="Gene3D" id="1.10.1200.80">
    <property type="entry name" value="Putative flavin oxidoreducatase, domain 2"/>
    <property type="match status" value="1"/>
</dbReference>
<comment type="catalytic activity">
    <reaction evidence="11">
        <text>a 5,6-dihydrouridine in tRNA + NAD(+) = a uridine in tRNA + NADH + H(+)</text>
        <dbReference type="Rhea" id="RHEA:54452"/>
        <dbReference type="Rhea" id="RHEA-COMP:13339"/>
        <dbReference type="Rhea" id="RHEA-COMP:13887"/>
        <dbReference type="ChEBI" id="CHEBI:15378"/>
        <dbReference type="ChEBI" id="CHEBI:57540"/>
        <dbReference type="ChEBI" id="CHEBI:57945"/>
        <dbReference type="ChEBI" id="CHEBI:65315"/>
        <dbReference type="ChEBI" id="CHEBI:74443"/>
    </reaction>
</comment>
<dbReference type="InterPro" id="IPR018517">
    <property type="entry name" value="tRNA_hU_synthase_CS"/>
</dbReference>
<evidence type="ECO:0000256" key="8">
    <source>
        <dbReference type="ARBA" id="ARBA00022884"/>
    </source>
</evidence>
<keyword evidence="3" id="KW-0820">tRNA-binding</keyword>
<dbReference type="Pfam" id="PF01207">
    <property type="entry name" value="Dus"/>
    <property type="match status" value="1"/>
</dbReference>
<comment type="catalytic activity">
    <reaction evidence="10">
        <text>a 5,6-dihydrouridine in tRNA + NADP(+) = a uridine in tRNA + NADPH + H(+)</text>
        <dbReference type="Rhea" id="RHEA:23624"/>
        <dbReference type="Rhea" id="RHEA-COMP:13339"/>
        <dbReference type="Rhea" id="RHEA-COMP:13887"/>
        <dbReference type="ChEBI" id="CHEBI:15378"/>
        <dbReference type="ChEBI" id="CHEBI:57783"/>
        <dbReference type="ChEBI" id="CHEBI:58349"/>
        <dbReference type="ChEBI" id="CHEBI:65315"/>
        <dbReference type="ChEBI" id="CHEBI:74443"/>
    </reaction>
</comment>
<dbReference type="SUPFAM" id="SSF51395">
    <property type="entry name" value="FMN-linked oxidoreductases"/>
    <property type="match status" value="1"/>
</dbReference>
<evidence type="ECO:0000256" key="9">
    <source>
        <dbReference type="ARBA" id="ARBA00023002"/>
    </source>
</evidence>
<proteinExistence type="inferred from homology"/>
<feature type="binding site" evidence="14">
    <location>
        <position position="70"/>
    </location>
    <ligand>
        <name>FMN</name>
        <dbReference type="ChEBI" id="CHEBI:58210"/>
    </ligand>
</feature>
<evidence type="ECO:0000256" key="6">
    <source>
        <dbReference type="ARBA" id="ARBA00022694"/>
    </source>
</evidence>
<evidence type="ECO:0000313" key="17">
    <source>
        <dbReference type="Proteomes" id="UP000198636"/>
    </source>
</evidence>
<keyword evidence="8" id="KW-0694">RNA-binding</keyword>
<keyword evidence="6 12" id="KW-0819">tRNA processing</keyword>
<feature type="domain" description="DUS-like FMN-binding" evidence="15">
    <location>
        <begin position="14"/>
        <end position="312"/>
    </location>
</feature>